<reference evidence="2" key="1">
    <citation type="submission" date="2022-11" db="EMBL/GenBank/DDBJ databases">
        <title>Centuries of genome instability and evolution in soft-shell clam transmissible cancer (bioRxiv).</title>
        <authorList>
            <person name="Hart S.F.M."/>
            <person name="Yonemitsu M.A."/>
            <person name="Giersch R.M."/>
            <person name="Beal B.F."/>
            <person name="Arriagada G."/>
            <person name="Davis B.W."/>
            <person name="Ostrander E.A."/>
            <person name="Goff S.P."/>
            <person name="Metzger M.J."/>
        </authorList>
    </citation>
    <scope>NUCLEOTIDE SEQUENCE</scope>
    <source>
        <strain evidence="2">MELC-2E11</strain>
        <tissue evidence="2">Siphon/mantle</tissue>
    </source>
</reference>
<dbReference type="Proteomes" id="UP001164746">
    <property type="component" value="Chromosome 8"/>
</dbReference>
<keyword evidence="1" id="KW-0812">Transmembrane</keyword>
<evidence type="ECO:0000313" key="2">
    <source>
        <dbReference type="EMBL" id="WAR13288.1"/>
    </source>
</evidence>
<organism evidence="2 3">
    <name type="scientific">Mya arenaria</name>
    <name type="common">Soft-shell clam</name>
    <dbReference type="NCBI Taxonomy" id="6604"/>
    <lineage>
        <taxon>Eukaryota</taxon>
        <taxon>Metazoa</taxon>
        <taxon>Spiralia</taxon>
        <taxon>Lophotrochozoa</taxon>
        <taxon>Mollusca</taxon>
        <taxon>Bivalvia</taxon>
        <taxon>Autobranchia</taxon>
        <taxon>Heteroconchia</taxon>
        <taxon>Euheterodonta</taxon>
        <taxon>Imparidentia</taxon>
        <taxon>Neoheterodontei</taxon>
        <taxon>Myida</taxon>
        <taxon>Myoidea</taxon>
        <taxon>Myidae</taxon>
        <taxon>Mya</taxon>
    </lineage>
</organism>
<feature type="non-terminal residue" evidence="2">
    <location>
        <position position="1"/>
    </location>
</feature>
<keyword evidence="1" id="KW-1133">Transmembrane helix</keyword>
<evidence type="ECO:0000313" key="3">
    <source>
        <dbReference type="Proteomes" id="UP001164746"/>
    </source>
</evidence>
<dbReference type="EMBL" id="CP111019">
    <property type="protein sequence ID" value="WAR13288.1"/>
    <property type="molecule type" value="Genomic_DNA"/>
</dbReference>
<sequence length="168" mass="19108">KSSAEKSIFELQITCGILVVTINLNHSVLAYVLLLMVFRDMFCGWKPIKPTTILSWILHREGTYYNRSPIKSKGVLGYRKLLFERHTHVSKKKNLIKFVNSGTVIALNLFATRSAQVATRNVACEATVFEICTMIMDEDDLQRPDCGDSVAILYQTLRREILSELSHT</sequence>
<keyword evidence="1" id="KW-0472">Membrane</keyword>
<proteinExistence type="predicted"/>
<evidence type="ECO:0000256" key="1">
    <source>
        <dbReference type="SAM" id="Phobius"/>
    </source>
</evidence>
<name>A0ABY7ETK3_MYAAR</name>
<accession>A0ABY7ETK3</accession>
<feature type="transmembrane region" description="Helical" evidence="1">
    <location>
        <begin position="16"/>
        <end position="38"/>
    </location>
</feature>
<gene>
    <name evidence="2" type="ORF">MAR_027468</name>
</gene>
<protein>
    <submittedName>
        <fullName evidence="2">Uncharacterized protein</fullName>
    </submittedName>
</protein>
<keyword evidence="3" id="KW-1185">Reference proteome</keyword>